<evidence type="ECO:0000313" key="3">
    <source>
        <dbReference type="Proteomes" id="UP000198666"/>
    </source>
</evidence>
<proteinExistence type="predicted"/>
<dbReference type="EMBL" id="FMZB01000002">
    <property type="protein sequence ID" value="SDC45265.1"/>
    <property type="molecule type" value="Genomic_DNA"/>
</dbReference>
<keyword evidence="1" id="KW-0732">Signal</keyword>
<evidence type="ECO:0000256" key="1">
    <source>
        <dbReference type="SAM" id="SignalP"/>
    </source>
</evidence>
<evidence type="ECO:0000313" key="2">
    <source>
        <dbReference type="EMBL" id="SDC45265.1"/>
    </source>
</evidence>
<dbReference type="Proteomes" id="UP000198666">
    <property type="component" value="Unassembled WGS sequence"/>
</dbReference>
<gene>
    <name evidence="2" type="ORF">SAMN05421663_102463</name>
</gene>
<dbReference type="Gene3D" id="2.60.40.2850">
    <property type="match status" value="1"/>
</dbReference>
<dbReference type="AlphaFoldDB" id="A0A1G6LR79"/>
<reference evidence="3" key="1">
    <citation type="submission" date="2016-10" db="EMBL/GenBank/DDBJ databases">
        <authorList>
            <person name="Varghese N."/>
            <person name="Submissions S."/>
        </authorList>
    </citation>
    <scope>NUCLEOTIDE SEQUENCE [LARGE SCALE GENOMIC DNA]</scope>
    <source>
        <strain evidence="3">DSM 21620</strain>
    </source>
</reference>
<sequence>MSKLKKGLAGALLAGVIVGGISGGVSASSNGVTENGNSEIINANQGVTESFVKDSQTGFSINADSGEKAGGYWIRGKRDGRVVSEYKHYTKQGRASVTNGAGYHDDGGWKSKGVWSKADLDWSFWGTNKAYYDYK</sequence>
<dbReference type="RefSeq" id="WP_244499262.1">
    <property type="nucleotide sequence ID" value="NZ_FMZB01000002.1"/>
</dbReference>
<keyword evidence="3" id="KW-1185">Reference proteome</keyword>
<feature type="chain" id="PRO_5011562749" evidence="1">
    <location>
        <begin position="28"/>
        <end position="135"/>
    </location>
</feature>
<dbReference type="STRING" id="361279.SAMN05421663_102463"/>
<name>A0A1G6LR79_9BACI</name>
<protein>
    <submittedName>
        <fullName evidence="2">Bacteriocin (Lactococcin_972)</fullName>
    </submittedName>
</protein>
<organism evidence="2 3">
    <name type="scientific">Terribacillus halophilus</name>
    <dbReference type="NCBI Taxonomy" id="361279"/>
    <lineage>
        <taxon>Bacteria</taxon>
        <taxon>Bacillati</taxon>
        <taxon>Bacillota</taxon>
        <taxon>Bacilli</taxon>
        <taxon>Bacillales</taxon>
        <taxon>Bacillaceae</taxon>
        <taxon>Terribacillus</taxon>
    </lineage>
</organism>
<feature type="signal peptide" evidence="1">
    <location>
        <begin position="1"/>
        <end position="27"/>
    </location>
</feature>
<accession>A0A1G6LR79</accession>